<gene>
    <name evidence="11" type="ORF">BSL78_11607</name>
</gene>
<dbReference type="PANTHER" id="PTHR45618">
    <property type="entry name" value="MITOCHONDRIAL DICARBOXYLATE CARRIER-RELATED"/>
    <property type="match status" value="1"/>
</dbReference>
<comment type="similarity">
    <text evidence="2 9">Belongs to the mitochondrial carrier (TC 2.A.29) family.</text>
</comment>
<dbReference type="OrthoDB" id="448427at2759"/>
<feature type="transmembrane region" description="Helical" evidence="10">
    <location>
        <begin position="261"/>
        <end position="279"/>
    </location>
</feature>
<comment type="subcellular location">
    <subcellularLocation>
        <location evidence="1">Membrane</location>
        <topology evidence="1">Multi-pass membrane protein</topology>
    </subcellularLocation>
</comment>
<feature type="repeat" description="Solcar" evidence="8">
    <location>
        <begin position="201"/>
        <end position="285"/>
    </location>
</feature>
<dbReference type="Pfam" id="PF00153">
    <property type="entry name" value="Mito_carr"/>
    <property type="match status" value="3"/>
</dbReference>
<reference evidence="11 12" key="1">
    <citation type="journal article" date="2017" name="PLoS Biol.">
        <title>The sea cucumber genome provides insights into morphological evolution and visceral regeneration.</title>
        <authorList>
            <person name="Zhang X."/>
            <person name="Sun L."/>
            <person name="Yuan J."/>
            <person name="Sun Y."/>
            <person name="Gao Y."/>
            <person name="Zhang L."/>
            <person name="Li S."/>
            <person name="Dai H."/>
            <person name="Hamel J.F."/>
            <person name="Liu C."/>
            <person name="Yu Y."/>
            <person name="Liu S."/>
            <person name="Lin W."/>
            <person name="Guo K."/>
            <person name="Jin S."/>
            <person name="Xu P."/>
            <person name="Storey K.B."/>
            <person name="Huan P."/>
            <person name="Zhang T."/>
            <person name="Zhou Y."/>
            <person name="Zhang J."/>
            <person name="Lin C."/>
            <person name="Li X."/>
            <person name="Xing L."/>
            <person name="Huo D."/>
            <person name="Sun M."/>
            <person name="Wang L."/>
            <person name="Mercier A."/>
            <person name="Li F."/>
            <person name="Yang H."/>
            <person name="Xiang J."/>
        </authorList>
    </citation>
    <scope>NUCLEOTIDE SEQUENCE [LARGE SCALE GENOMIC DNA]</scope>
    <source>
        <strain evidence="11">Shaxun</strain>
        <tissue evidence="11">Muscle</tissue>
    </source>
</reference>
<dbReference type="GO" id="GO:0016020">
    <property type="term" value="C:membrane"/>
    <property type="evidence" value="ECO:0007669"/>
    <property type="project" value="UniProtKB-SubCell"/>
</dbReference>
<evidence type="ECO:0000256" key="1">
    <source>
        <dbReference type="ARBA" id="ARBA00004141"/>
    </source>
</evidence>
<dbReference type="PRINTS" id="PR00784">
    <property type="entry name" value="MTUNCOUPLING"/>
</dbReference>
<evidence type="ECO:0000256" key="3">
    <source>
        <dbReference type="ARBA" id="ARBA00022448"/>
    </source>
</evidence>
<comment type="caution">
    <text evidence="11">The sequence shown here is derived from an EMBL/GenBank/DDBJ whole genome shotgun (WGS) entry which is preliminary data.</text>
</comment>
<evidence type="ECO:0000256" key="5">
    <source>
        <dbReference type="ARBA" id="ARBA00022737"/>
    </source>
</evidence>
<feature type="transmembrane region" description="Helical" evidence="10">
    <location>
        <begin position="109"/>
        <end position="128"/>
    </location>
</feature>
<accession>A0A2G8KU43</accession>
<dbReference type="AlphaFoldDB" id="A0A2G8KU43"/>
<dbReference type="STRING" id="307972.A0A2G8KU43"/>
<keyword evidence="4 8" id="KW-0812">Transmembrane</keyword>
<dbReference type="SUPFAM" id="SSF103506">
    <property type="entry name" value="Mitochondrial carrier"/>
    <property type="match status" value="1"/>
</dbReference>
<feature type="transmembrane region" description="Helical" evidence="10">
    <location>
        <begin position="164"/>
        <end position="186"/>
    </location>
</feature>
<dbReference type="EMBL" id="MRZV01000369">
    <property type="protein sequence ID" value="PIK51502.1"/>
    <property type="molecule type" value="Genomic_DNA"/>
</dbReference>
<dbReference type="Gene3D" id="1.50.40.10">
    <property type="entry name" value="Mitochondrial carrier domain"/>
    <property type="match status" value="1"/>
</dbReference>
<evidence type="ECO:0000256" key="2">
    <source>
        <dbReference type="ARBA" id="ARBA00006375"/>
    </source>
</evidence>
<keyword evidence="7 8" id="KW-0472">Membrane</keyword>
<evidence type="ECO:0000256" key="4">
    <source>
        <dbReference type="ARBA" id="ARBA00022692"/>
    </source>
</evidence>
<dbReference type="Proteomes" id="UP000230750">
    <property type="component" value="Unassembled WGS sequence"/>
</dbReference>
<feature type="repeat" description="Solcar" evidence="8">
    <location>
        <begin position="106"/>
        <end position="192"/>
    </location>
</feature>
<evidence type="ECO:0000256" key="8">
    <source>
        <dbReference type="PROSITE-ProRule" id="PRU00282"/>
    </source>
</evidence>
<proteinExistence type="inferred from homology"/>
<evidence type="ECO:0000256" key="10">
    <source>
        <dbReference type="SAM" id="Phobius"/>
    </source>
</evidence>
<evidence type="ECO:0000256" key="9">
    <source>
        <dbReference type="RuleBase" id="RU000488"/>
    </source>
</evidence>
<keyword evidence="12" id="KW-1185">Reference proteome</keyword>
<feature type="non-terminal residue" evidence="11">
    <location>
        <position position="1"/>
    </location>
</feature>
<dbReference type="PROSITE" id="PS50920">
    <property type="entry name" value="SOLCAR"/>
    <property type="match status" value="3"/>
</dbReference>
<feature type="repeat" description="Solcar" evidence="8">
    <location>
        <begin position="8"/>
        <end position="92"/>
    </location>
</feature>
<evidence type="ECO:0000256" key="6">
    <source>
        <dbReference type="ARBA" id="ARBA00022989"/>
    </source>
</evidence>
<protein>
    <submittedName>
        <fullName evidence="11">Putative dicarboxylate transporter</fullName>
    </submittedName>
</protein>
<dbReference type="InterPro" id="IPR018108">
    <property type="entry name" value="MCP_transmembrane"/>
</dbReference>
<evidence type="ECO:0000256" key="7">
    <source>
        <dbReference type="ARBA" id="ARBA00023136"/>
    </source>
</evidence>
<evidence type="ECO:0000313" key="11">
    <source>
        <dbReference type="EMBL" id="PIK51502.1"/>
    </source>
</evidence>
<dbReference type="InterPro" id="IPR002067">
    <property type="entry name" value="MCP"/>
</dbReference>
<dbReference type="InterPro" id="IPR050391">
    <property type="entry name" value="Mito_Metabolite_Transporter"/>
</dbReference>
<keyword evidence="6 10" id="KW-1133">Transmembrane helix</keyword>
<evidence type="ECO:0000313" key="12">
    <source>
        <dbReference type="Proteomes" id="UP000230750"/>
    </source>
</evidence>
<keyword evidence="3 9" id="KW-0813">Transport</keyword>
<keyword evidence="5" id="KW-0677">Repeat</keyword>
<dbReference type="GO" id="GO:0055085">
    <property type="term" value="P:transmembrane transport"/>
    <property type="evidence" value="ECO:0007669"/>
    <property type="project" value="InterPro"/>
</dbReference>
<feature type="transmembrane region" description="Helical" evidence="10">
    <location>
        <begin position="12"/>
        <end position="31"/>
    </location>
</feature>
<name>A0A2G8KU43_STIJA</name>
<dbReference type="InterPro" id="IPR023395">
    <property type="entry name" value="MCP_dom_sf"/>
</dbReference>
<sequence length="295" mass="33106">DIAMAVEERRIARWYFGGLASAGAVFFTHPLDLVKVHLQTQQKVEMGAFSMGVKVVRNEGALGLYNGLSASVLRQLTYSLTRFAIYDSLKNRISEGNNDKPLPFYQKTMLAMFAGAIGGFVGTPADLVNVRMQNDIKISVDQRRNYKMALMLYRVYKDEGVRRMWSGSSMAVARAIFMTFGQVALYDQYKQMLIQSGYFHDTISTHFTASFLAAVCATGMTQPLDVMKTRLMNAPPGQFKGIADCVVYTAKSGPMGFFKGFFPAFVRLGPHTILLFIFFEQLRKNFGYKSQVQKT</sequence>
<organism evidence="11 12">
    <name type="scientific">Stichopus japonicus</name>
    <name type="common">Sea cucumber</name>
    <dbReference type="NCBI Taxonomy" id="307972"/>
    <lineage>
        <taxon>Eukaryota</taxon>
        <taxon>Metazoa</taxon>
        <taxon>Echinodermata</taxon>
        <taxon>Eleutherozoa</taxon>
        <taxon>Echinozoa</taxon>
        <taxon>Holothuroidea</taxon>
        <taxon>Aspidochirotacea</taxon>
        <taxon>Aspidochirotida</taxon>
        <taxon>Stichopodidae</taxon>
        <taxon>Apostichopus</taxon>
    </lineage>
</organism>